<accession>A0A0E9VTA2</accession>
<dbReference type="EMBL" id="GBXM01027258">
    <property type="protein sequence ID" value="JAH81319.1"/>
    <property type="molecule type" value="Transcribed_RNA"/>
</dbReference>
<sequence length="27" mass="3343">MARFNQHFPLTLTLQWVYPNCSRFIQM</sequence>
<dbReference type="AlphaFoldDB" id="A0A0E9VTA2"/>
<protein>
    <submittedName>
        <fullName evidence="1">Uncharacterized protein</fullName>
    </submittedName>
</protein>
<evidence type="ECO:0000313" key="1">
    <source>
        <dbReference type="EMBL" id="JAH81319.1"/>
    </source>
</evidence>
<organism evidence="1">
    <name type="scientific">Anguilla anguilla</name>
    <name type="common">European freshwater eel</name>
    <name type="synonym">Muraena anguilla</name>
    <dbReference type="NCBI Taxonomy" id="7936"/>
    <lineage>
        <taxon>Eukaryota</taxon>
        <taxon>Metazoa</taxon>
        <taxon>Chordata</taxon>
        <taxon>Craniata</taxon>
        <taxon>Vertebrata</taxon>
        <taxon>Euteleostomi</taxon>
        <taxon>Actinopterygii</taxon>
        <taxon>Neopterygii</taxon>
        <taxon>Teleostei</taxon>
        <taxon>Anguilliformes</taxon>
        <taxon>Anguillidae</taxon>
        <taxon>Anguilla</taxon>
    </lineage>
</organism>
<proteinExistence type="predicted"/>
<name>A0A0E9VTA2_ANGAN</name>
<reference evidence="1" key="2">
    <citation type="journal article" date="2015" name="Fish Shellfish Immunol.">
        <title>Early steps in the European eel (Anguilla anguilla)-Vibrio vulnificus interaction in the gills: Role of the RtxA13 toxin.</title>
        <authorList>
            <person name="Callol A."/>
            <person name="Pajuelo D."/>
            <person name="Ebbesson L."/>
            <person name="Teles M."/>
            <person name="MacKenzie S."/>
            <person name="Amaro C."/>
        </authorList>
    </citation>
    <scope>NUCLEOTIDE SEQUENCE</scope>
</reference>
<reference evidence="1" key="1">
    <citation type="submission" date="2014-11" db="EMBL/GenBank/DDBJ databases">
        <authorList>
            <person name="Amaro Gonzalez C."/>
        </authorList>
    </citation>
    <scope>NUCLEOTIDE SEQUENCE</scope>
</reference>